<evidence type="ECO:0000313" key="2">
    <source>
        <dbReference type="Proteomes" id="UP001165960"/>
    </source>
</evidence>
<evidence type="ECO:0000313" key="1">
    <source>
        <dbReference type="EMBL" id="KAJ9081686.1"/>
    </source>
</evidence>
<accession>A0ACC2U575</accession>
<protein>
    <submittedName>
        <fullName evidence="1">Uncharacterized protein</fullName>
    </submittedName>
</protein>
<gene>
    <name evidence="1" type="ORF">DSO57_1011934</name>
</gene>
<keyword evidence="2" id="KW-1185">Reference proteome</keyword>
<dbReference type="Proteomes" id="UP001165960">
    <property type="component" value="Unassembled WGS sequence"/>
</dbReference>
<comment type="caution">
    <text evidence="1">The sequence shown here is derived from an EMBL/GenBank/DDBJ whole genome shotgun (WGS) entry which is preliminary data.</text>
</comment>
<proteinExistence type="predicted"/>
<reference evidence="1" key="1">
    <citation type="submission" date="2022-04" db="EMBL/GenBank/DDBJ databases">
        <title>Genome of the entomopathogenic fungus Entomophthora muscae.</title>
        <authorList>
            <person name="Elya C."/>
            <person name="Lovett B.R."/>
            <person name="Lee E."/>
            <person name="Macias A.M."/>
            <person name="Hajek A.E."/>
            <person name="De Bivort B.L."/>
            <person name="Kasson M.T."/>
            <person name="De Fine Licht H.H."/>
            <person name="Stajich J.E."/>
        </authorList>
    </citation>
    <scope>NUCLEOTIDE SEQUENCE</scope>
    <source>
        <strain evidence="1">Berkeley</strain>
    </source>
</reference>
<organism evidence="1 2">
    <name type="scientific">Entomophthora muscae</name>
    <dbReference type="NCBI Taxonomy" id="34485"/>
    <lineage>
        <taxon>Eukaryota</taxon>
        <taxon>Fungi</taxon>
        <taxon>Fungi incertae sedis</taxon>
        <taxon>Zoopagomycota</taxon>
        <taxon>Entomophthoromycotina</taxon>
        <taxon>Entomophthoromycetes</taxon>
        <taxon>Entomophthorales</taxon>
        <taxon>Entomophthoraceae</taxon>
        <taxon>Entomophthora</taxon>
    </lineage>
</organism>
<sequence length="74" mass="7829">MKFIATVVVCIQAISLMAANCSPRGSTNVSTEGSPKYSQKGSPKGTTKVTPKMLETVFHPCGQENIDAKGQNIT</sequence>
<name>A0ACC2U575_9FUNG</name>
<dbReference type="EMBL" id="QTSX02001462">
    <property type="protein sequence ID" value="KAJ9081686.1"/>
    <property type="molecule type" value="Genomic_DNA"/>
</dbReference>